<evidence type="ECO:0000256" key="1">
    <source>
        <dbReference type="SAM" id="MobiDB-lite"/>
    </source>
</evidence>
<evidence type="ECO:0000313" key="2">
    <source>
        <dbReference type="EMBL" id="ADO75554.1"/>
    </source>
</evidence>
<gene>
    <name evidence="2" type="ordered locus">STAUR_7799</name>
    <name evidence="3" type="ORF">STIAU_3963</name>
</gene>
<dbReference type="Proteomes" id="UP000032702">
    <property type="component" value="Unassembled WGS sequence"/>
</dbReference>
<dbReference type="eggNOG" id="COG1765">
    <property type="taxonomic scope" value="Bacteria"/>
</dbReference>
<dbReference type="OrthoDB" id="9789573at2"/>
<organism evidence="3 5">
    <name type="scientific">Stigmatella aurantiaca (strain DW4/3-1)</name>
    <dbReference type="NCBI Taxonomy" id="378806"/>
    <lineage>
        <taxon>Bacteria</taxon>
        <taxon>Pseudomonadati</taxon>
        <taxon>Myxococcota</taxon>
        <taxon>Myxococcia</taxon>
        <taxon>Myxococcales</taxon>
        <taxon>Cystobacterineae</taxon>
        <taxon>Archangiaceae</taxon>
        <taxon>Stigmatella</taxon>
    </lineage>
</organism>
<dbReference type="InterPro" id="IPR015946">
    <property type="entry name" value="KH_dom-like_a/b"/>
</dbReference>
<protein>
    <submittedName>
        <fullName evidence="2">OsmC-like family protein</fullName>
    </submittedName>
</protein>
<reference evidence="3 5" key="1">
    <citation type="submission" date="2006-04" db="EMBL/GenBank/DDBJ databases">
        <authorList>
            <person name="Nierman W.C."/>
        </authorList>
    </citation>
    <scope>NUCLEOTIDE SEQUENCE [LARGE SCALE GENOMIC DNA]</scope>
    <source>
        <strain evidence="3 5">DW4/3-1</strain>
    </source>
</reference>
<evidence type="ECO:0000313" key="4">
    <source>
        <dbReference type="Proteomes" id="UP000001351"/>
    </source>
</evidence>
<reference evidence="2 4" key="2">
    <citation type="journal article" date="2011" name="Mol. Biol. Evol.">
        <title>Comparative genomic analysis of fruiting body formation in Myxococcales.</title>
        <authorList>
            <person name="Huntley S."/>
            <person name="Hamann N."/>
            <person name="Wegener-Feldbrugge S."/>
            <person name="Treuner-Lange A."/>
            <person name="Kube M."/>
            <person name="Reinhardt R."/>
            <person name="Klages S."/>
            <person name="Muller R."/>
            <person name="Ronning C.M."/>
            <person name="Nierman W.C."/>
            <person name="Sogaard-Andersen L."/>
        </authorList>
    </citation>
    <scope>NUCLEOTIDE SEQUENCE [LARGE SCALE GENOMIC DNA]</scope>
    <source>
        <strain evidence="2 4">DW4/3-1</strain>
    </source>
</reference>
<dbReference type="HOGENOM" id="CLU_2467530_0_0_7"/>
<dbReference type="InterPro" id="IPR036102">
    <property type="entry name" value="OsmC/Ohrsf"/>
</dbReference>
<accession>Q08RH6</accession>
<keyword evidence="4" id="KW-1185">Reference proteome</keyword>
<dbReference type="SUPFAM" id="SSF82784">
    <property type="entry name" value="OsmC-like"/>
    <property type="match status" value="1"/>
</dbReference>
<dbReference type="STRING" id="378806.STAUR_7799"/>
<name>Q08RH6_STIAD</name>
<dbReference type="RefSeq" id="WP_002618186.1">
    <property type="nucleotide sequence ID" value="NC_014623.1"/>
</dbReference>
<dbReference type="EMBL" id="CP002271">
    <property type="protein sequence ID" value="ADO75554.1"/>
    <property type="molecule type" value="Genomic_DNA"/>
</dbReference>
<sequence>MALDRVETQVERDDSRERQGTYVLHAKLAFHGDLPPQDTQKLHDAVARCPIHQLMTSATIDVVTAPLDPSEAGTAGSPGARRPLFQEA</sequence>
<dbReference type="AlphaFoldDB" id="Q08RH6"/>
<dbReference type="Proteomes" id="UP000001351">
    <property type="component" value="Chromosome"/>
</dbReference>
<proteinExistence type="predicted"/>
<feature type="region of interest" description="Disordered" evidence="1">
    <location>
        <begin position="67"/>
        <end position="88"/>
    </location>
</feature>
<dbReference type="EMBL" id="AAMD01000184">
    <property type="protein sequence ID" value="EAU63091.1"/>
    <property type="molecule type" value="Genomic_DNA"/>
</dbReference>
<evidence type="ECO:0000313" key="5">
    <source>
        <dbReference type="Proteomes" id="UP000032702"/>
    </source>
</evidence>
<dbReference type="Gene3D" id="3.30.300.20">
    <property type="match status" value="1"/>
</dbReference>
<dbReference type="KEGG" id="sur:STAUR_7799"/>
<evidence type="ECO:0000313" key="3">
    <source>
        <dbReference type="EMBL" id="EAU63091.1"/>
    </source>
</evidence>